<dbReference type="GO" id="GO:0004527">
    <property type="term" value="F:exonuclease activity"/>
    <property type="evidence" value="ECO:0007669"/>
    <property type="project" value="UniProtKB-KW"/>
</dbReference>
<feature type="transmembrane region" description="Helical" evidence="2">
    <location>
        <begin position="94"/>
        <end position="116"/>
    </location>
</feature>
<dbReference type="InterPro" id="IPR036691">
    <property type="entry name" value="Endo/exonu/phosph_ase_sf"/>
</dbReference>
<accession>A0A4P2QUA0</accession>
<protein>
    <submittedName>
        <fullName evidence="4">Endonuclease/exonuclease/phosphatase</fullName>
    </submittedName>
</protein>
<feature type="compositionally biased region" description="Low complexity" evidence="1">
    <location>
        <begin position="231"/>
        <end position="252"/>
    </location>
</feature>
<name>A0A4P2QUA0_SORCE</name>
<keyword evidence="4" id="KW-0269">Exonuclease</keyword>
<keyword evidence="4" id="KW-0378">Hydrolase</keyword>
<evidence type="ECO:0000256" key="2">
    <source>
        <dbReference type="SAM" id="Phobius"/>
    </source>
</evidence>
<feature type="compositionally biased region" description="Pro residues" evidence="1">
    <location>
        <begin position="8"/>
        <end position="22"/>
    </location>
</feature>
<keyword evidence="4" id="KW-0255">Endonuclease</keyword>
<reference evidence="4 5" key="1">
    <citation type="submission" date="2015-09" db="EMBL/GenBank/DDBJ databases">
        <title>Sorangium comparison.</title>
        <authorList>
            <person name="Zaburannyi N."/>
            <person name="Bunk B."/>
            <person name="Overmann J."/>
            <person name="Mueller R."/>
        </authorList>
    </citation>
    <scope>NUCLEOTIDE SEQUENCE [LARGE SCALE GENOMIC DNA]</scope>
    <source>
        <strain evidence="4 5">So ce836</strain>
    </source>
</reference>
<feature type="region of interest" description="Disordered" evidence="1">
    <location>
        <begin position="225"/>
        <end position="252"/>
    </location>
</feature>
<keyword evidence="2" id="KW-0472">Membrane</keyword>
<dbReference type="SUPFAM" id="SSF56219">
    <property type="entry name" value="DNase I-like"/>
    <property type="match status" value="1"/>
</dbReference>
<dbReference type="GO" id="GO:0004519">
    <property type="term" value="F:endonuclease activity"/>
    <property type="evidence" value="ECO:0007669"/>
    <property type="project" value="UniProtKB-KW"/>
</dbReference>
<feature type="transmembrane region" description="Helical" evidence="2">
    <location>
        <begin position="64"/>
        <end position="87"/>
    </location>
</feature>
<evidence type="ECO:0000313" key="4">
    <source>
        <dbReference type="EMBL" id="AUX33885.1"/>
    </source>
</evidence>
<evidence type="ECO:0000313" key="5">
    <source>
        <dbReference type="Proteomes" id="UP000295497"/>
    </source>
</evidence>
<dbReference type="Pfam" id="PF03372">
    <property type="entry name" value="Exo_endo_phos"/>
    <property type="match status" value="1"/>
</dbReference>
<proteinExistence type="predicted"/>
<keyword evidence="4" id="KW-0540">Nuclease</keyword>
<evidence type="ECO:0000259" key="3">
    <source>
        <dbReference type="Pfam" id="PF03372"/>
    </source>
</evidence>
<evidence type="ECO:0000256" key="1">
    <source>
        <dbReference type="SAM" id="MobiDB-lite"/>
    </source>
</evidence>
<keyword evidence="2" id="KW-1133">Transmembrane helix</keyword>
<dbReference type="AlphaFoldDB" id="A0A4P2QUA0"/>
<sequence length="399" mass="42995">MPQREPSTEPPSAPPGPAALRPPPPRWRRLRAVVLAAAVLYLLGVVAVWLALPILGDRFWPATLFLFGPRQVIALPLLVLVPAALLLRRRALIPAALAAAIVVGPILGYCFSLRALTGGSGRGDLRVASFNTGSRAMSMERLKAFVAESRPDVLALQECSIPEPELTATFPGWSVHVDRGMCLVSRYPVLKAESRDRSDVWRAGGHGAILRYAIALPDRAAPGAPPNSLVPTAAAAGAPDAPDAPRPGAQAAPGARTFSLLNLHLETPREAIEALIHGLWKQAAEHDRVIALRAWESELARQWADEAPYPAVIVGDLNMPVDSAIYRRFWSGFENAFSRAGLGFGATKRTRWFGIRIDHVLAGPGWTTERAWIGPDLGSDHLPILADLRWTGSPHEGSP</sequence>
<organism evidence="4 5">
    <name type="scientific">Sorangium cellulosum</name>
    <name type="common">Polyangium cellulosum</name>
    <dbReference type="NCBI Taxonomy" id="56"/>
    <lineage>
        <taxon>Bacteria</taxon>
        <taxon>Pseudomonadati</taxon>
        <taxon>Myxococcota</taxon>
        <taxon>Polyangia</taxon>
        <taxon>Polyangiales</taxon>
        <taxon>Polyangiaceae</taxon>
        <taxon>Sorangium</taxon>
    </lineage>
</organism>
<keyword evidence="2" id="KW-0812">Transmembrane</keyword>
<dbReference type="Proteomes" id="UP000295497">
    <property type="component" value="Chromosome"/>
</dbReference>
<feature type="domain" description="Endonuclease/exonuclease/phosphatase" evidence="3">
    <location>
        <begin position="128"/>
        <end position="381"/>
    </location>
</feature>
<gene>
    <name evidence="4" type="ORF">SOCE836_060520</name>
</gene>
<dbReference type="EMBL" id="CP012672">
    <property type="protein sequence ID" value="AUX33885.1"/>
    <property type="molecule type" value="Genomic_DNA"/>
</dbReference>
<feature type="region of interest" description="Disordered" evidence="1">
    <location>
        <begin position="1"/>
        <end position="22"/>
    </location>
</feature>
<dbReference type="InterPro" id="IPR005135">
    <property type="entry name" value="Endo/exonuclease/phosphatase"/>
</dbReference>
<dbReference type="Gene3D" id="3.60.10.10">
    <property type="entry name" value="Endonuclease/exonuclease/phosphatase"/>
    <property type="match status" value="1"/>
</dbReference>
<feature type="transmembrane region" description="Helical" evidence="2">
    <location>
        <begin position="30"/>
        <end position="52"/>
    </location>
</feature>